<feature type="repeat" description="ANK" evidence="3">
    <location>
        <begin position="390"/>
        <end position="422"/>
    </location>
</feature>
<keyword evidence="1" id="KW-0677">Repeat</keyword>
<evidence type="ECO:0000313" key="4">
    <source>
        <dbReference type="EMBL" id="KAK2561279.1"/>
    </source>
</evidence>
<feature type="repeat" description="ANK" evidence="3">
    <location>
        <begin position="549"/>
        <end position="581"/>
    </location>
</feature>
<feature type="repeat" description="ANK" evidence="3">
    <location>
        <begin position="423"/>
        <end position="455"/>
    </location>
</feature>
<feature type="repeat" description="ANK" evidence="3">
    <location>
        <begin position="456"/>
        <end position="488"/>
    </location>
</feature>
<dbReference type="PROSITE" id="PS50088">
    <property type="entry name" value="ANK_REPEAT"/>
    <property type="match status" value="7"/>
</dbReference>
<gene>
    <name evidence="4" type="ORF">P5673_015761</name>
</gene>
<feature type="repeat" description="ANK" evidence="3">
    <location>
        <begin position="98"/>
        <end position="130"/>
    </location>
</feature>
<dbReference type="InterPro" id="IPR002110">
    <property type="entry name" value="Ankyrin_rpt"/>
</dbReference>
<keyword evidence="2 3" id="KW-0040">ANK repeat</keyword>
<evidence type="ECO:0000256" key="2">
    <source>
        <dbReference type="ARBA" id="ARBA00023043"/>
    </source>
</evidence>
<dbReference type="Pfam" id="PF12796">
    <property type="entry name" value="Ank_2"/>
    <property type="match status" value="4"/>
</dbReference>
<reference evidence="4" key="2">
    <citation type="journal article" date="2023" name="Science">
        <title>Genomic signatures of disease resistance in endangered staghorn corals.</title>
        <authorList>
            <person name="Vollmer S.V."/>
            <person name="Selwyn J.D."/>
            <person name="Despard B.A."/>
            <person name="Roesel C.L."/>
        </authorList>
    </citation>
    <scope>NUCLEOTIDE SEQUENCE</scope>
    <source>
        <strain evidence="4">K2</strain>
    </source>
</reference>
<dbReference type="EMBL" id="JARQWQ010000033">
    <property type="protein sequence ID" value="KAK2561279.1"/>
    <property type="molecule type" value="Genomic_DNA"/>
</dbReference>
<dbReference type="Proteomes" id="UP001249851">
    <property type="component" value="Unassembled WGS sequence"/>
</dbReference>
<sequence length="612" mass="66392">MSTIEEENIVAPSGAIILPSAITAAQSRNYIPNPTNPVQAISKSVSCIYGGANHLIKLKIKTSAGEANRTSTFFQQKILDQETSITTGIATAADDEEASRSALHKASVNGQYEEVKKYLSSGCAIDVKDQFLLTPLHLACWYGQESVVKLLLEHGADVNATDRPSLRALGRRAFTRTDEHSGFNLLQAAVLDGDVDTIEKVSNYPENFVEEINCRKTGEKASIFPGKSAAEILAASKWREKSHSLIRTIYENFVETDVTLTELHSCAKRNDVEMAIELVLNDGMDVNVVAKRNITPMIWASPAASSLSIKTLIDLGADVNAQTFQETYFGFCSGTALRCAIHGNNAAVADPNIADQQGNTVLHSSTSKRFFNISQVLIDSFCEINGRNNRGETPLHSAVLCKNVANVKLLLRNNADANIQDNEGNTPLHISTREVFCDISQLLVGSGCKLNVINNIGVTPLHSTVDGENVADARLLLKNNAEVNIQDNWGNTPLHISTREGFCDISQLLVDSGCKINERNNISITPLHSAVYRKSLAGNNADVNIQDNWGNTPLHISSRDGSSNISQLLIASGCKINLRNNLGETPLHSAVRVENVADVELLLCLHLSLLAS</sequence>
<evidence type="ECO:0000313" key="5">
    <source>
        <dbReference type="Proteomes" id="UP001249851"/>
    </source>
</evidence>
<comment type="caution">
    <text evidence="4">The sequence shown here is derived from an EMBL/GenBank/DDBJ whole genome shotgun (WGS) entry which is preliminary data.</text>
</comment>
<dbReference type="PRINTS" id="PR01415">
    <property type="entry name" value="ANKYRIN"/>
</dbReference>
<dbReference type="PANTHER" id="PTHR24198">
    <property type="entry name" value="ANKYRIN REPEAT AND PROTEIN KINASE DOMAIN-CONTAINING PROTEIN"/>
    <property type="match status" value="1"/>
</dbReference>
<dbReference type="PANTHER" id="PTHR24198:SF165">
    <property type="entry name" value="ANKYRIN REPEAT-CONTAINING PROTEIN-RELATED"/>
    <property type="match status" value="1"/>
</dbReference>
<evidence type="ECO:0000256" key="3">
    <source>
        <dbReference type="PROSITE-ProRule" id="PRU00023"/>
    </source>
</evidence>
<dbReference type="PROSITE" id="PS50297">
    <property type="entry name" value="ANK_REP_REGION"/>
    <property type="match status" value="6"/>
</dbReference>
<keyword evidence="5" id="KW-1185">Reference proteome</keyword>
<dbReference type="InterPro" id="IPR036770">
    <property type="entry name" value="Ankyrin_rpt-contain_sf"/>
</dbReference>
<dbReference type="SMART" id="SM00248">
    <property type="entry name" value="ANK"/>
    <property type="match status" value="12"/>
</dbReference>
<accession>A0AAD9QHK0</accession>
<evidence type="ECO:0000256" key="1">
    <source>
        <dbReference type="ARBA" id="ARBA00022737"/>
    </source>
</evidence>
<proteinExistence type="predicted"/>
<dbReference type="SUPFAM" id="SSF48403">
    <property type="entry name" value="Ankyrin repeat"/>
    <property type="match status" value="2"/>
</dbReference>
<dbReference type="Gene3D" id="1.25.40.20">
    <property type="entry name" value="Ankyrin repeat-containing domain"/>
    <property type="match status" value="4"/>
</dbReference>
<feature type="repeat" description="ANK" evidence="3">
    <location>
        <begin position="489"/>
        <end position="521"/>
    </location>
</feature>
<name>A0AAD9QHK0_ACRCE</name>
<feature type="repeat" description="ANK" evidence="3">
    <location>
        <begin position="134"/>
        <end position="163"/>
    </location>
</feature>
<dbReference type="AlphaFoldDB" id="A0AAD9QHK0"/>
<protein>
    <submittedName>
        <fullName evidence="4">Ankyrin-1</fullName>
    </submittedName>
</protein>
<organism evidence="4 5">
    <name type="scientific">Acropora cervicornis</name>
    <name type="common">Staghorn coral</name>
    <dbReference type="NCBI Taxonomy" id="6130"/>
    <lineage>
        <taxon>Eukaryota</taxon>
        <taxon>Metazoa</taxon>
        <taxon>Cnidaria</taxon>
        <taxon>Anthozoa</taxon>
        <taxon>Hexacorallia</taxon>
        <taxon>Scleractinia</taxon>
        <taxon>Astrocoeniina</taxon>
        <taxon>Acroporidae</taxon>
        <taxon>Acropora</taxon>
    </lineage>
</organism>
<reference evidence="4" key="1">
    <citation type="journal article" date="2023" name="G3 (Bethesda)">
        <title>Whole genome assembly and annotation of the endangered Caribbean coral Acropora cervicornis.</title>
        <authorList>
            <person name="Selwyn J.D."/>
            <person name="Vollmer S.V."/>
        </authorList>
    </citation>
    <scope>NUCLEOTIDE SEQUENCE</scope>
    <source>
        <strain evidence="4">K2</strain>
    </source>
</reference>